<dbReference type="PANTHER" id="PTHR42946:SF1">
    <property type="entry name" value="PHOSPHOGLUCOMUTASE (ALPHA-D-GLUCOSE-1,6-BISPHOSPHATE-DEPENDENT)"/>
    <property type="match status" value="1"/>
</dbReference>
<comment type="similarity">
    <text evidence="2">Belongs to the phosphohexose mutase family.</text>
</comment>
<evidence type="ECO:0000313" key="5">
    <source>
        <dbReference type="EMBL" id="GAA4876134.1"/>
    </source>
</evidence>
<reference evidence="6" key="1">
    <citation type="journal article" date="2019" name="Int. J. Syst. Evol. Microbiol.">
        <title>The Global Catalogue of Microorganisms (GCM) 10K type strain sequencing project: providing services to taxonomists for standard genome sequencing and annotation.</title>
        <authorList>
            <consortium name="The Broad Institute Genomics Platform"/>
            <consortium name="The Broad Institute Genome Sequencing Center for Infectious Disease"/>
            <person name="Wu L."/>
            <person name="Ma J."/>
        </authorList>
    </citation>
    <scope>NUCLEOTIDE SEQUENCE [LARGE SCALE GENOMIC DNA]</scope>
    <source>
        <strain evidence="6">JCM 18401</strain>
    </source>
</reference>
<evidence type="ECO:0000259" key="4">
    <source>
        <dbReference type="Pfam" id="PF02878"/>
    </source>
</evidence>
<keyword evidence="6" id="KW-1185">Reference proteome</keyword>
<dbReference type="Proteomes" id="UP001499988">
    <property type="component" value="Unassembled WGS sequence"/>
</dbReference>
<dbReference type="InterPro" id="IPR050060">
    <property type="entry name" value="Phosphoglucosamine_mutase"/>
</dbReference>
<evidence type="ECO:0000256" key="1">
    <source>
        <dbReference type="ARBA" id="ARBA00001946"/>
    </source>
</evidence>
<evidence type="ECO:0000256" key="3">
    <source>
        <dbReference type="ARBA" id="ARBA00022553"/>
    </source>
</evidence>
<dbReference type="InterPro" id="IPR016055">
    <property type="entry name" value="A-D-PHexomutase_a/b/a-I/II/III"/>
</dbReference>
<accession>A0ABP9EDC7</accession>
<protein>
    <recommendedName>
        <fullName evidence="4">Alpha-D-phosphohexomutase alpha/beta/alpha domain-containing protein</fullName>
    </recommendedName>
</protein>
<dbReference type="Gene3D" id="3.40.120.10">
    <property type="entry name" value="Alpha-D-Glucose-1,6-Bisphosphate, subunit A, domain 3"/>
    <property type="match status" value="2"/>
</dbReference>
<dbReference type="PANTHER" id="PTHR42946">
    <property type="entry name" value="PHOSPHOHEXOSE MUTASE"/>
    <property type="match status" value="1"/>
</dbReference>
<comment type="caution">
    <text evidence="5">The sequence shown here is derived from an EMBL/GenBank/DDBJ whole genome shotgun (WGS) entry which is preliminary data.</text>
</comment>
<dbReference type="EMBL" id="BAABJZ010000007">
    <property type="protein sequence ID" value="GAA4876134.1"/>
    <property type="molecule type" value="Genomic_DNA"/>
</dbReference>
<keyword evidence="3" id="KW-0597">Phosphoprotein</keyword>
<dbReference type="SUPFAM" id="SSF53738">
    <property type="entry name" value="Phosphoglucomutase, first 3 domains"/>
    <property type="match status" value="2"/>
</dbReference>
<evidence type="ECO:0000256" key="2">
    <source>
        <dbReference type="ARBA" id="ARBA00010231"/>
    </source>
</evidence>
<name>A0ABP9EDC7_9GAMM</name>
<gene>
    <name evidence="5" type="ORF">GCM10023333_06760</name>
</gene>
<evidence type="ECO:0000313" key="6">
    <source>
        <dbReference type="Proteomes" id="UP001499988"/>
    </source>
</evidence>
<dbReference type="InterPro" id="IPR005844">
    <property type="entry name" value="A-D-PHexomutase_a/b/a-I"/>
</dbReference>
<organism evidence="5 6">
    <name type="scientific">Ferrimonas pelagia</name>
    <dbReference type="NCBI Taxonomy" id="1177826"/>
    <lineage>
        <taxon>Bacteria</taxon>
        <taxon>Pseudomonadati</taxon>
        <taxon>Pseudomonadota</taxon>
        <taxon>Gammaproteobacteria</taxon>
        <taxon>Alteromonadales</taxon>
        <taxon>Ferrimonadaceae</taxon>
        <taxon>Ferrimonas</taxon>
    </lineage>
</organism>
<sequence length="281" mass="29947">MGESLRVTDAMAVAVGGLHPLYAMRLGACLGRALESERPLVVLAKDPRQSSYMLEAALQAGLSASGADVLLASSLPEPGLRYLTRTFHADAGVMIGAANMPHPYSDLTLFDGNGAPYSTEQRQAVEPQLDQPLMCVSSDRLGKATKITDAVGRYVEYCKSRFSAGVALKGIGVLVDTAHGACHKVAPKVLTELGAQVTLRRGDPNGFNINNQSLVQVEASLADAMATRSVQFALGLNSEGSGFVLLNDCGMVIADHWKDEQLHCRDGMVEALAELSRHLQR</sequence>
<comment type="cofactor">
    <cofactor evidence="1">
        <name>Mg(2+)</name>
        <dbReference type="ChEBI" id="CHEBI:18420"/>
    </cofactor>
</comment>
<dbReference type="Pfam" id="PF02878">
    <property type="entry name" value="PGM_PMM_I"/>
    <property type="match status" value="1"/>
</dbReference>
<proteinExistence type="inferred from homology"/>
<feature type="domain" description="Alpha-D-phosphohexomutase alpha/beta/alpha" evidence="4">
    <location>
        <begin position="16"/>
        <end position="130"/>
    </location>
</feature>